<protein>
    <submittedName>
        <fullName evidence="2">Uncharacterized protein</fullName>
    </submittedName>
</protein>
<organism evidence="2 3">
    <name type="scientific">Ilyodon furcidens</name>
    <name type="common">goldbreast splitfin</name>
    <dbReference type="NCBI Taxonomy" id="33524"/>
    <lineage>
        <taxon>Eukaryota</taxon>
        <taxon>Metazoa</taxon>
        <taxon>Chordata</taxon>
        <taxon>Craniata</taxon>
        <taxon>Vertebrata</taxon>
        <taxon>Euteleostomi</taxon>
        <taxon>Actinopterygii</taxon>
        <taxon>Neopterygii</taxon>
        <taxon>Teleostei</taxon>
        <taxon>Neoteleostei</taxon>
        <taxon>Acanthomorphata</taxon>
        <taxon>Ovalentaria</taxon>
        <taxon>Atherinomorphae</taxon>
        <taxon>Cyprinodontiformes</taxon>
        <taxon>Goodeidae</taxon>
        <taxon>Ilyodon</taxon>
    </lineage>
</organism>
<accession>A0ABV0UDQ0</accession>
<keyword evidence="3" id="KW-1185">Reference proteome</keyword>
<dbReference type="Proteomes" id="UP001482620">
    <property type="component" value="Unassembled WGS sequence"/>
</dbReference>
<reference evidence="2 3" key="1">
    <citation type="submission" date="2021-06" db="EMBL/GenBank/DDBJ databases">
        <authorList>
            <person name="Palmer J.M."/>
        </authorList>
    </citation>
    <scope>NUCLEOTIDE SEQUENCE [LARGE SCALE GENOMIC DNA]</scope>
    <source>
        <strain evidence="3">if_2019</strain>
        <tissue evidence="2">Muscle</tissue>
    </source>
</reference>
<dbReference type="EMBL" id="JAHRIQ010069877">
    <property type="protein sequence ID" value="MEQ2243334.1"/>
    <property type="molecule type" value="Genomic_DNA"/>
</dbReference>
<feature type="compositionally biased region" description="Polar residues" evidence="1">
    <location>
        <begin position="54"/>
        <end position="64"/>
    </location>
</feature>
<evidence type="ECO:0000313" key="3">
    <source>
        <dbReference type="Proteomes" id="UP001482620"/>
    </source>
</evidence>
<comment type="caution">
    <text evidence="2">The sequence shown here is derived from an EMBL/GenBank/DDBJ whole genome shotgun (WGS) entry which is preliminary data.</text>
</comment>
<feature type="region of interest" description="Disordered" evidence="1">
    <location>
        <begin position="39"/>
        <end position="77"/>
    </location>
</feature>
<proteinExistence type="predicted"/>
<evidence type="ECO:0000256" key="1">
    <source>
        <dbReference type="SAM" id="MobiDB-lite"/>
    </source>
</evidence>
<evidence type="ECO:0000313" key="2">
    <source>
        <dbReference type="EMBL" id="MEQ2243334.1"/>
    </source>
</evidence>
<sequence length="77" mass="9165">MKTPQKRWNFLHRNSSGFLNSGSFKRSRTKFLDQLSNFQDKRQHHLQQHERYHSSPQWTREGPTQPTPCEGTRRVAG</sequence>
<name>A0ABV0UDQ0_9TELE</name>
<gene>
    <name evidence="2" type="ORF">ILYODFUR_006043</name>
</gene>